<dbReference type="STRING" id="1219383.SAMN05421733_101179"/>
<dbReference type="PANTHER" id="PTHR32432">
    <property type="entry name" value="CELL DIVISION PROTEIN FTSA-RELATED"/>
    <property type="match status" value="1"/>
</dbReference>
<dbReference type="CDD" id="cd24049">
    <property type="entry name" value="ASKHA_NBD_PilM"/>
    <property type="match status" value="1"/>
</dbReference>
<dbReference type="Pfam" id="PF11104">
    <property type="entry name" value="PilM_2"/>
    <property type="match status" value="1"/>
</dbReference>
<keyword evidence="3" id="KW-1185">Reference proteome</keyword>
<dbReference type="InterPro" id="IPR003494">
    <property type="entry name" value="SHS2_FtsA"/>
</dbReference>
<sequence>MLKLNGKRKKGLVGVDIGCSSVKLLELSQKGGRYKVESYAKVALAEGVLVDNNVIDAEALSDALQEAVDVGNPAADLVAFSLPNAQVIYKTLEMDKEMSDEEREIQIRLDAEQYIPFPLDEVSLDFEILGTNKQQPDQVYVRLVATRTEYIDSMTDALTYAGLTPKIADVENLVLERAFSIFSSNLPVSAKLVAVLDVGHTTTNFTVLSEGRVVYTKEQMLGGKQLILDAQYHYGGLSDADATALISDHSMYADYETAILTPFKEAILDQTTRALQLFFSSSSYHKIDHILLAGGVANLNGLAQYLQAELSYRVTIAYPFLNMAFSPQVNVQQFEQDAPALMLALGVALRSFD</sequence>
<name>A0A1G6GI32_9GAMM</name>
<dbReference type="SUPFAM" id="SSF53067">
    <property type="entry name" value="Actin-like ATPase domain"/>
    <property type="match status" value="2"/>
</dbReference>
<dbReference type="PANTHER" id="PTHR32432:SF3">
    <property type="entry name" value="ETHANOLAMINE UTILIZATION PROTEIN EUTJ"/>
    <property type="match status" value="1"/>
</dbReference>
<dbReference type="OrthoDB" id="9773403at2"/>
<proteinExistence type="predicted"/>
<dbReference type="RefSeq" id="WP_092746451.1">
    <property type="nucleotide sequence ID" value="NZ_FMYL01000001.1"/>
</dbReference>
<dbReference type="GO" id="GO:0051301">
    <property type="term" value="P:cell division"/>
    <property type="evidence" value="ECO:0007669"/>
    <property type="project" value="InterPro"/>
</dbReference>
<gene>
    <name evidence="2" type="ORF">SAMN05421733_101179</name>
</gene>
<dbReference type="SMART" id="SM00842">
    <property type="entry name" value="FtsA"/>
    <property type="match status" value="1"/>
</dbReference>
<accession>A0A1G6GI32</accession>
<protein>
    <submittedName>
        <fullName evidence="2">Type IV pilus assembly protein PilM</fullName>
    </submittedName>
</protein>
<dbReference type="NCBIfam" id="TIGR01175">
    <property type="entry name" value="pilM"/>
    <property type="match status" value="1"/>
</dbReference>
<evidence type="ECO:0000259" key="1">
    <source>
        <dbReference type="SMART" id="SM00842"/>
    </source>
</evidence>
<dbReference type="InterPro" id="IPR043129">
    <property type="entry name" value="ATPase_NBD"/>
</dbReference>
<evidence type="ECO:0000313" key="3">
    <source>
        <dbReference type="Proteomes" id="UP000242501"/>
    </source>
</evidence>
<dbReference type="EMBL" id="FMYL01000001">
    <property type="protein sequence ID" value="SDB81604.1"/>
    <property type="molecule type" value="Genomic_DNA"/>
</dbReference>
<organism evidence="2 3">
    <name type="scientific">Acinetobacter boissieri</name>
    <dbReference type="NCBI Taxonomy" id="1219383"/>
    <lineage>
        <taxon>Bacteria</taxon>
        <taxon>Pseudomonadati</taxon>
        <taxon>Pseudomonadota</taxon>
        <taxon>Gammaproteobacteria</taxon>
        <taxon>Moraxellales</taxon>
        <taxon>Moraxellaceae</taxon>
        <taxon>Acinetobacter</taxon>
    </lineage>
</organism>
<dbReference type="InterPro" id="IPR005883">
    <property type="entry name" value="PilM"/>
</dbReference>
<dbReference type="InterPro" id="IPR050696">
    <property type="entry name" value="FtsA/MreB"/>
</dbReference>
<dbReference type="Gene3D" id="3.30.1490.300">
    <property type="match status" value="1"/>
</dbReference>
<reference evidence="3" key="1">
    <citation type="submission" date="2016-09" db="EMBL/GenBank/DDBJ databases">
        <authorList>
            <person name="Varghese N."/>
            <person name="Submissions S."/>
        </authorList>
    </citation>
    <scope>NUCLEOTIDE SEQUENCE [LARGE SCALE GENOMIC DNA]</scope>
    <source>
        <strain evidence="3">ANC 4422</strain>
    </source>
</reference>
<dbReference type="Proteomes" id="UP000242501">
    <property type="component" value="Unassembled WGS sequence"/>
</dbReference>
<dbReference type="Gene3D" id="3.30.420.40">
    <property type="match status" value="2"/>
</dbReference>
<evidence type="ECO:0000313" key="2">
    <source>
        <dbReference type="EMBL" id="SDB81604.1"/>
    </source>
</evidence>
<dbReference type="PIRSF" id="PIRSF019169">
    <property type="entry name" value="PilM"/>
    <property type="match status" value="1"/>
</dbReference>
<dbReference type="AlphaFoldDB" id="A0A1G6GI32"/>
<feature type="domain" description="SHS2" evidence="1">
    <location>
        <begin position="12"/>
        <end position="184"/>
    </location>
</feature>